<name>G4TU73_SERID</name>
<dbReference type="EMBL" id="CAFZ01000365">
    <property type="protein sequence ID" value="CCA74866.1"/>
    <property type="molecule type" value="Genomic_DNA"/>
</dbReference>
<dbReference type="Gene3D" id="1.10.1280.10">
    <property type="entry name" value="Di-copper center containing domain from catechol oxidase"/>
    <property type="match status" value="1"/>
</dbReference>
<feature type="domain" description="Tyrosinase copper-binding" evidence="4">
    <location>
        <begin position="306"/>
        <end position="317"/>
    </location>
</feature>
<evidence type="ECO:0000259" key="4">
    <source>
        <dbReference type="PROSITE" id="PS00498"/>
    </source>
</evidence>
<evidence type="ECO:0000313" key="5">
    <source>
        <dbReference type="EMBL" id="CCA74866.1"/>
    </source>
</evidence>
<reference evidence="5 6" key="1">
    <citation type="journal article" date="2011" name="PLoS Pathog.">
        <title>Endophytic Life Strategies Decoded by Genome and Transcriptome Analyses of the Mutualistic Root Symbiont Piriformospora indica.</title>
        <authorList>
            <person name="Zuccaro A."/>
            <person name="Lahrmann U."/>
            <person name="Guldener U."/>
            <person name="Langen G."/>
            <person name="Pfiffi S."/>
            <person name="Biedenkopf D."/>
            <person name="Wong P."/>
            <person name="Samans B."/>
            <person name="Grimm C."/>
            <person name="Basiewicz M."/>
            <person name="Murat C."/>
            <person name="Martin F."/>
            <person name="Kogel K.H."/>
        </authorList>
    </citation>
    <scope>NUCLEOTIDE SEQUENCE [LARGE SCALE GENOMIC DNA]</scope>
    <source>
        <strain evidence="5 6">DSM 11827</strain>
    </source>
</reference>
<dbReference type="GO" id="GO:0046872">
    <property type="term" value="F:metal ion binding"/>
    <property type="evidence" value="ECO:0007669"/>
    <property type="project" value="UniProtKB-KW"/>
</dbReference>
<keyword evidence="6" id="KW-1185">Reference proteome</keyword>
<dbReference type="InterPro" id="IPR008922">
    <property type="entry name" value="Di-copper_centre_dom_sf"/>
</dbReference>
<evidence type="ECO:0000313" key="6">
    <source>
        <dbReference type="Proteomes" id="UP000007148"/>
    </source>
</evidence>
<dbReference type="SUPFAM" id="SSF48056">
    <property type="entry name" value="Di-copper centre-containing domain"/>
    <property type="match status" value="1"/>
</dbReference>
<dbReference type="AlphaFoldDB" id="G4TU73"/>
<protein>
    <submittedName>
        <fullName evidence="5">Related to monophenol monooxygenase</fullName>
    </submittedName>
</protein>
<dbReference type="PRINTS" id="PR00092">
    <property type="entry name" value="TYROSINASE"/>
</dbReference>
<dbReference type="Proteomes" id="UP000007148">
    <property type="component" value="Unassembled WGS sequence"/>
</dbReference>
<keyword evidence="2" id="KW-0186">Copper</keyword>
<accession>G4TU73</accession>
<keyword evidence="5" id="KW-0560">Oxidoreductase</keyword>
<dbReference type="InterPro" id="IPR050316">
    <property type="entry name" value="Tyrosinase/Hemocyanin"/>
</dbReference>
<feature type="chain" id="PRO_5003469432" evidence="3">
    <location>
        <begin position="27"/>
        <end position="379"/>
    </location>
</feature>
<keyword evidence="5" id="KW-0503">Monooxygenase</keyword>
<dbReference type="STRING" id="1109443.G4TU73"/>
<dbReference type="OMA" id="TAMKERC"/>
<organism evidence="5 6">
    <name type="scientific">Serendipita indica (strain DSM 11827)</name>
    <name type="common">Root endophyte fungus</name>
    <name type="synonym">Piriformospora indica</name>
    <dbReference type="NCBI Taxonomy" id="1109443"/>
    <lineage>
        <taxon>Eukaryota</taxon>
        <taxon>Fungi</taxon>
        <taxon>Dikarya</taxon>
        <taxon>Basidiomycota</taxon>
        <taxon>Agaricomycotina</taxon>
        <taxon>Agaricomycetes</taxon>
        <taxon>Sebacinales</taxon>
        <taxon>Serendipitaceae</taxon>
        <taxon>Serendipita</taxon>
    </lineage>
</organism>
<dbReference type="eggNOG" id="ENOG502RM4B">
    <property type="taxonomic scope" value="Eukaryota"/>
</dbReference>
<dbReference type="GO" id="GO:0004497">
    <property type="term" value="F:monooxygenase activity"/>
    <property type="evidence" value="ECO:0007669"/>
    <property type="project" value="UniProtKB-KW"/>
</dbReference>
<dbReference type="PANTHER" id="PTHR11474">
    <property type="entry name" value="TYROSINASE FAMILY MEMBER"/>
    <property type="match status" value="1"/>
</dbReference>
<dbReference type="HOGENOM" id="CLU_035914_1_3_1"/>
<dbReference type="PANTHER" id="PTHR11474:SF126">
    <property type="entry name" value="TYROSINASE-LIKE PROTEIN TYR-1-RELATED"/>
    <property type="match status" value="1"/>
</dbReference>
<dbReference type="PROSITE" id="PS00498">
    <property type="entry name" value="TYROSINASE_2"/>
    <property type="match status" value="1"/>
</dbReference>
<dbReference type="InterPro" id="IPR002227">
    <property type="entry name" value="Tyrosinase_Cu-bd"/>
</dbReference>
<evidence type="ECO:0000256" key="2">
    <source>
        <dbReference type="ARBA" id="ARBA00023008"/>
    </source>
</evidence>
<keyword evidence="1" id="KW-0479">Metal-binding</keyword>
<gene>
    <name evidence="5" type="ORF">PIIN_08836</name>
</gene>
<dbReference type="InParanoid" id="G4TU73"/>
<dbReference type="Pfam" id="PF00264">
    <property type="entry name" value="Tyrosinase"/>
    <property type="match status" value="1"/>
</dbReference>
<evidence type="ECO:0000256" key="1">
    <source>
        <dbReference type="ARBA" id="ARBA00022723"/>
    </source>
</evidence>
<dbReference type="OrthoDB" id="6132182at2759"/>
<evidence type="ECO:0000256" key="3">
    <source>
        <dbReference type="SAM" id="SignalP"/>
    </source>
</evidence>
<comment type="caution">
    <text evidence="5">The sequence shown here is derived from an EMBL/GenBank/DDBJ whole genome shotgun (WGS) entry which is preliminary data.</text>
</comment>
<keyword evidence="3" id="KW-0732">Signal</keyword>
<sequence length="379" mass="42878">MPGLLSLVSSSLLVVQALLAAHGTHAQSGSLDAANPIVPFVDYPGMAAASAQAVGKPLAHGQRVPKCKSIKKRIEWRKLTYGQKKDYMQSLKCLQKKPDFGISPQYPNLYDAFVWVHTTNWTDYHLNAWFMPWHRWFVWIHSEAMEKVCGYHGPVPYWNYTADYKNLLESPIFSSDPNIGFGSHGRTAVNVSGLVGYKVDNGAFANMKLNIPVNHYLTRNFSAWKTLDPTRQYGIALGESFSPAAVTRALSADKFSDLEAIIEGFDNPLHFGIHNSPHFFSMGDWTGPGWMNNTQWFPQIAVAPNDPIFWIHHAYVDQVFWSWQQKPGKQWLFNGNFPWFDPTDNSAKATDILPFYGLGPNPPVNLTLKTENWPMCYTY</sequence>
<feature type="signal peptide" evidence="3">
    <location>
        <begin position="1"/>
        <end position="26"/>
    </location>
</feature>
<proteinExistence type="predicted"/>